<dbReference type="CDD" id="cd05289">
    <property type="entry name" value="MDR_like_2"/>
    <property type="match status" value="1"/>
</dbReference>
<dbReference type="Gene3D" id="3.40.50.720">
    <property type="entry name" value="NAD(P)-binding Rossmann-like Domain"/>
    <property type="match status" value="1"/>
</dbReference>
<evidence type="ECO:0000313" key="3">
    <source>
        <dbReference type="EMBL" id="MBZ5962613.1"/>
    </source>
</evidence>
<dbReference type="GO" id="GO:0016491">
    <property type="term" value="F:oxidoreductase activity"/>
    <property type="evidence" value="ECO:0007669"/>
    <property type="project" value="UniProtKB-KW"/>
</dbReference>
<keyword evidence="1" id="KW-0560">Oxidoreductase</keyword>
<dbReference type="InterPro" id="IPR020843">
    <property type="entry name" value="ER"/>
</dbReference>
<dbReference type="InterPro" id="IPR002364">
    <property type="entry name" value="Quin_OxRdtase/zeta-crystal_CS"/>
</dbReference>
<protein>
    <submittedName>
        <fullName evidence="3">NADP-dependent oxidoreductase</fullName>
    </submittedName>
</protein>
<dbReference type="PANTHER" id="PTHR11695:SF294">
    <property type="entry name" value="RETICULON-4-INTERACTING PROTEIN 1, MITOCHONDRIAL"/>
    <property type="match status" value="1"/>
</dbReference>
<accession>A0A9Q3SYP6</accession>
<dbReference type="SUPFAM" id="SSF50129">
    <property type="entry name" value="GroES-like"/>
    <property type="match status" value="1"/>
</dbReference>
<dbReference type="SMART" id="SM00829">
    <property type="entry name" value="PKS_ER"/>
    <property type="match status" value="1"/>
</dbReference>
<evidence type="ECO:0000256" key="1">
    <source>
        <dbReference type="ARBA" id="ARBA00023002"/>
    </source>
</evidence>
<dbReference type="InterPro" id="IPR011032">
    <property type="entry name" value="GroES-like_sf"/>
</dbReference>
<dbReference type="PANTHER" id="PTHR11695">
    <property type="entry name" value="ALCOHOL DEHYDROGENASE RELATED"/>
    <property type="match status" value="1"/>
</dbReference>
<dbReference type="PROSITE" id="PS01162">
    <property type="entry name" value="QOR_ZETA_CRYSTAL"/>
    <property type="match status" value="1"/>
</dbReference>
<evidence type="ECO:0000313" key="4">
    <source>
        <dbReference type="Proteomes" id="UP000752647"/>
    </source>
</evidence>
<dbReference type="Pfam" id="PF13602">
    <property type="entry name" value="ADH_zinc_N_2"/>
    <property type="match status" value="1"/>
</dbReference>
<sequence>MKAAVIHQYGDSSQLEVSDIAVPAIKADEVLVENMATSINPIDYKARQGLLQGMFQWQFPVVLGWDIAGRIIAVGDDVHDFHVGDAIFSRPDIDPIGKNGTYAEYTAVKADKLARKPDNISFEAAAAVPLAGLTALQILRQLQVKAGQKVLIQAGAGGVGIYAIQLAKKLGAYVATTASQSNRDFVTSLGADRVIDYHQETIAEVLSDYDAVFDMVGDIDNGIAILKPGGHFVTISATLTEAQKQTANKTVSEGWLETNGQDLAILADAITDGTLEIVVDSVYPLTTDGIRAAHERSETHHARGKIVVKVKVTELEGE</sequence>
<proteinExistence type="predicted"/>
<dbReference type="Proteomes" id="UP000752647">
    <property type="component" value="Unassembled WGS sequence"/>
</dbReference>
<organism evidence="3 4">
    <name type="scientific">Leuconostoc gasicomitatum</name>
    <dbReference type="NCBI Taxonomy" id="115778"/>
    <lineage>
        <taxon>Bacteria</taxon>
        <taxon>Bacillati</taxon>
        <taxon>Bacillota</taxon>
        <taxon>Bacilli</taxon>
        <taxon>Lactobacillales</taxon>
        <taxon>Lactobacillaceae</taxon>
        <taxon>Leuconostoc</taxon>
        <taxon>Leuconostoc gelidum group</taxon>
    </lineage>
</organism>
<dbReference type="SUPFAM" id="SSF51735">
    <property type="entry name" value="NAD(P)-binding Rossmann-fold domains"/>
    <property type="match status" value="1"/>
</dbReference>
<dbReference type="AlphaFoldDB" id="A0A9Q3SYP6"/>
<dbReference type="InterPro" id="IPR036291">
    <property type="entry name" value="NAD(P)-bd_dom_sf"/>
</dbReference>
<reference evidence="3" key="1">
    <citation type="submission" date="2021-05" db="EMBL/GenBank/DDBJ databases">
        <title>Pangenome of Leuconostoc gelidum warrants species status for Leuconostoc gelidum subsp. gasicomitatum.</title>
        <authorList>
            <person name="Johansson P."/>
            <person name="Sade E."/>
            <person name="Hultman J."/>
            <person name="Auvinen P."/>
            <person name="Bjorkroth J."/>
        </authorList>
    </citation>
    <scope>NUCLEOTIDE SEQUENCE</scope>
    <source>
        <strain evidence="3">A.21.4</strain>
    </source>
</reference>
<dbReference type="InterPro" id="IPR050700">
    <property type="entry name" value="YIM1/Zinc_Alcohol_DH_Fams"/>
</dbReference>
<gene>
    <name evidence="3" type="ORF">KIJ12_05565</name>
</gene>
<dbReference type="RefSeq" id="WP_224144157.1">
    <property type="nucleotide sequence ID" value="NZ_CBCPIF010000001.1"/>
</dbReference>
<comment type="caution">
    <text evidence="3">The sequence shown here is derived from an EMBL/GenBank/DDBJ whole genome shotgun (WGS) entry which is preliminary data.</text>
</comment>
<feature type="domain" description="Enoyl reductase (ER)" evidence="2">
    <location>
        <begin position="10"/>
        <end position="308"/>
    </location>
</feature>
<dbReference type="Gene3D" id="3.90.180.10">
    <property type="entry name" value="Medium-chain alcohol dehydrogenases, catalytic domain"/>
    <property type="match status" value="1"/>
</dbReference>
<dbReference type="GO" id="GO:0008270">
    <property type="term" value="F:zinc ion binding"/>
    <property type="evidence" value="ECO:0007669"/>
    <property type="project" value="InterPro"/>
</dbReference>
<evidence type="ECO:0000259" key="2">
    <source>
        <dbReference type="SMART" id="SM00829"/>
    </source>
</evidence>
<dbReference type="EMBL" id="JAHBFI010000014">
    <property type="protein sequence ID" value="MBZ5962613.1"/>
    <property type="molecule type" value="Genomic_DNA"/>
</dbReference>
<dbReference type="Pfam" id="PF08240">
    <property type="entry name" value="ADH_N"/>
    <property type="match status" value="1"/>
</dbReference>
<dbReference type="InterPro" id="IPR013154">
    <property type="entry name" value="ADH-like_N"/>
</dbReference>
<name>A0A9Q3SYP6_9LACO</name>